<sequence length="453" mass="52233">MLNGKFYTGLPPKMEGRQCGLGRNRQESHFFWPDETHVDSAVETRVKRRSSLQLEPKERPQLSKRLSVVQEPEVDTRQMFHKEFANSSIQFYDNLQEQNNYNNNTRRPMLRRGMRREVTPKLTDIEPKFLPAESGVDLDHKLAKRAQAYTSKIQFYDFINEADEQPAAQNNARRPKMDMNDKREMERNTKNSPKLQVKRNVRNLSLERELLTPEREHPVLTKKPLNDGKLKKLSDSLRNGEVKRERPLLMPKKILKQRQPAPEDDAILDFVDNGVRQLRLRAMPPKKHVTYNEQTAEYAYYEHDDAEEGRGERMERRQVPNMRTGSGQQRQQQQRPYVETSRTETKSLNNNKNSHNNNNNYASNNNSETMSSTRKNLPKLSSAADDIRPAAESEPESTLPSPTSDPRKHLRSSLCFNGDALVVDAAATTPTSLTQRRAARSSAMQRVSVGLPD</sequence>
<evidence type="ECO:0000256" key="1">
    <source>
        <dbReference type="SAM" id="MobiDB-lite"/>
    </source>
</evidence>
<organism evidence="2 3">
    <name type="scientific">Drosophila lebanonensis</name>
    <name type="common">Fruit fly</name>
    <name type="synonym">Scaptodrosophila lebanonensis</name>
    <dbReference type="NCBI Taxonomy" id="7225"/>
    <lineage>
        <taxon>Eukaryota</taxon>
        <taxon>Metazoa</taxon>
        <taxon>Ecdysozoa</taxon>
        <taxon>Arthropoda</taxon>
        <taxon>Hexapoda</taxon>
        <taxon>Insecta</taxon>
        <taxon>Pterygota</taxon>
        <taxon>Neoptera</taxon>
        <taxon>Endopterygota</taxon>
        <taxon>Diptera</taxon>
        <taxon>Brachycera</taxon>
        <taxon>Muscomorpha</taxon>
        <taxon>Ephydroidea</taxon>
        <taxon>Drosophilidae</taxon>
        <taxon>Scaptodrosophila</taxon>
    </lineage>
</organism>
<dbReference type="OrthoDB" id="7791718at2759"/>
<feature type="compositionally biased region" description="Low complexity" evidence="1">
    <location>
        <begin position="392"/>
        <end position="404"/>
    </location>
</feature>
<feature type="region of interest" description="Disordered" evidence="1">
    <location>
        <begin position="300"/>
        <end position="411"/>
    </location>
</feature>
<dbReference type="AlphaFoldDB" id="A0A6J2T7E0"/>
<dbReference type="RefSeq" id="XP_030371043.1">
    <property type="nucleotide sequence ID" value="XM_030515183.1"/>
</dbReference>
<feature type="compositionally biased region" description="Basic and acidic residues" evidence="1">
    <location>
        <begin position="175"/>
        <end position="189"/>
    </location>
</feature>
<protein>
    <submittedName>
        <fullName evidence="3">Myb-like protein P</fullName>
    </submittedName>
</protein>
<dbReference type="Proteomes" id="UP000504634">
    <property type="component" value="Unplaced"/>
</dbReference>
<evidence type="ECO:0000313" key="2">
    <source>
        <dbReference type="Proteomes" id="UP000504634"/>
    </source>
</evidence>
<dbReference type="GeneID" id="115621518"/>
<feature type="region of interest" description="Disordered" evidence="1">
    <location>
        <begin position="164"/>
        <end position="193"/>
    </location>
</feature>
<feature type="region of interest" description="Disordered" evidence="1">
    <location>
        <begin position="431"/>
        <end position="453"/>
    </location>
</feature>
<feature type="compositionally biased region" description="Basic and acidic residues" evidence="1">
    <location>
        <begin position="300"/>
        <end position="318"/>
    </location>
</feature>
<gene>
    <name evidence="3" type="primary">LOC115621518</name>
</gene>
<reference evidence="3" key="1">
    <citation type="submission" date="2025-08" db="UniProtKB">
        <authorList>
            <consortium name="RefSeq"/>
        </authorList>
    </citation>
    <scope>IDENTIFICATION</scope>
    <source>
        <strain evidence="3">11010-0011.00</strain>
        <tissue evidence="3">Whole body</tissue>
    </source>
</reference>
<feature type="compositionally biased region" description="Low complexity" evidence="1">
    <location>
        <begin position="347"/>
        <end position="367"/>
    </location>
</feature>
<accession>A0A6J2T7E0</accession>
<keyword evidence="2" id="KW-1185">Reference proteome</keyword>
<proteinExistence type="predicted"/>
<evidence type="ECO:0000313" key="3">
    <source>
        <dbReference type="RefSeq" id="XP_030371043.1"/>
    </source>
</evidence>
<name>A0A6J2T7E0_DROLE</name>